<dbReference type="Pfam" id="PF05901">
    <property type="entry name" value="Excalibur"/>
    <property type="match status" value="1"/>
</dbReference>
<name>A0A2A2SAH6_9SPHN</name>
<reference evidence="4" key="1">
    <citation type="submission" date="2017-09" db="EMBL/GenBank/DDBJ databases">
        <authorList>
            <person name="Feng G."/>
            <person name="Zhu H."/>
        </authorList>
    </citation>
    <scope>NUCLEOTIDE SEQUENCE [LARGE SCALE GENOMIC DNA]</scope>
    <source>
        <strain evidence="4">1PNM-20</strain>
    </source>
</reference>
<evidence type="ECO:0000313" key="3">
    <source>
        <dbReference type="EMBL" id="PAX06304.1"/>
    </source>
</evidence>
<dbReference type="AlphaFoldDB" id="A0A2A2SAH6"/>
<comment type="caution">
    <text evidence="3">The sequence shown here is derived from an EMBL/GenBank/DDBJ whole genome shotgun (WGS) entry which is preliminary data.</text>
</comment>
<feature type="region of interest" description="Disordered" evidence="1">
    <location>
        <begin position="1"/>
        <end position="30"/>
    </location>
</feature>
<evidence type="ECO:0000313" key="4">
    <source>
        <dbReference type="Proteomes" id="UP000218151"/>
    </source>
</evidence>
<accession>A0A2A2SAH6</accession>
<proteinExistence type="predicted"/>
<protein>
    <recommendedName>
        <fullName evidence="2">Excalibur calcium-binding domain-containing protein</fullName>
    </recommendedName>
</protein>
<keyword evidence="4" id="KW-1185">Reference proteome</keyword>
<dbReference type="OrthoDB" id="5366081at2"/>
<evidence type="ECO:0000256" key="1">
    <source>
        <dbReference type="SAM" id="MobiDB-lite"/>
    </source>
</evidence>
<dbReference type="InterPro" id="IPR008613">
    <property type="entry name" value="Excalibur_Ca-bd_domain"/>
</dbReference>
<dbReference type="SMART" id="SM00894">
    <property type="entry name" value="Excalibur"/>
    <property type="match status" value="1"/>
</dbReference>
<feature type="domain" description="Excalibur calcium-binding" evidence="2">
    <location>
        <begin position="77"/>
        <end position="113"/>
    </location>
</feature>
<organism evidence="3 4">
    <name type="scientific">Sphingomonas lenta</name>
    <dbReference type="NCBI Taxonomy" id="1141887"/>
    <lineage>
        <taxon>Bacteria</taxon>
        <taxon>Pseudomonadati</taxon>
        <taxon>Pseudomonadota</taxon>
        <taxon>Alphaproteobacteria</taxon>
        <taxon>Sphingomonadales</taxon>
        <taxon>Sphingomonadaceae</taxon>
        <taxon>Sphingomonas</taxon>
    </lineage>
</organism>
<sequence>MAERYPNFRRAQRSRGPYQQRPHTRRPALPRPFLGQLASASLFVGLVTWTVTPQLQSLWTVSTNPTEGVEVAERSVYYARCADARAAGAAPIHRGSPGYRNELDADNDGVACEPYRGW</sequence>
<evidence type="ECO:0000259" key="2">
    <source>
        <dbReference type="SMART" id="SM00894"/>
    </source>
</evidence>
<gene>
    <name evidence="3" type="ORF">CKY28_18035</name>
</gene>
<dbReference type="EMBL" id="NSLI01000009">
    <property type="protein sequence ID" value="PAX06304.1"/>
    <property type="molecule type" value="Genomic_DNA"/>
</dbReference>
<dbReference type="Proteomes" id="UP000218151">
    <property type="component" value="Unassembled WGS sequence"/>
</dbReference>